<proteinExistence type="predicted"/>
<dbReference type="Proteomes" id="UP000298663">
    <property type="component" value="Unassembled WGS sequence"/>
</dbReference>
<organism evidence="2 3">
    <name type="scientific">Steinernema carpocapsae</name>
    <name type="common">Entomopathogenic nematode</name>
    <dbReference type="NCBI Taxonomy" id="34508"/>
    <lineage>
        <taxon>Eukaryota</taxon>
        <taxon>Metazoa</taxon>
        <taxon>Ecdysozoa</taxon>
        <taxon>Nematoda</taxon>
        <taxon>Chromadorea</taxon>
        <taxon>Rhabditida</taxon>
        <taxon>Tylenchina</taxon>
        <taxon>Panagrolaimomorpha</taxon>
        <taxon>Strongyloidoidea</taxon>
        <taxon>Steinernematidae</taxon>
        <taxon>Steinernema</taxon>
    </lineage>
</organism>
<evidence type="ECO:0000256" key="1">
    <source>
        <dbReference type="SAM" id="SignalP"/>
    </source>
</evidence>
<gene>
    <name evidence="2" type="ORF">L596_028291</name>
</gene>
<comment type="caution">
    <text evidence="2">The sequence shown here is derived from an EMBL/GenBank/DDBJ whole genome shotgun (WGS) entry which is preliminary data.</text>
</comment>
<evidence type="ECO:0000313" key="2">
    <source>
        <dbReference type="EMBL" id="TKR61139.1"/>
    </source>
</evidence>
<protein>
    <recommendedName>
        <fullName evidence="4">Secreted protein</fullName>
    </recommendedName>
</protein>
<evidence type="ECO:0000313" key="3">
    <source>
        <dbReference type="Proteomes" id="UP000298663"/>
    </source>
</evidence>
<accession>A0A4U5LY27</accession>
<dbReference type="EMBL" id="AZBU02000011">
    <property type="protein sequence ID" value="TKR61139.1"/>
    <property type="molecule type" value="Genomic_DNA"/>
</dbReference>
<dbReference type="AlphaFoldDB" id="A0A4U5LY27"/>
<sequence length="85" mass="9634">MFALLKGLSSCLLLHLVFHYSSEPRRFVDVVGNDARRCSPRRFGAPECHEPSPASLCRRDCHDDHSVHQALFVYSCQRARSTAAF</sequence>
<keyword evidence="3" id="KW-1185">Reference proteome</keyword>
<evidence type="ECO:0008006" key="4">
    <source>
        <dbReference type="Google" id="ProtNLM"/>
    </source>
</evidence>
<feature type="signal peptide" evidence="1">
    <location>
        <begin position="1"/>
        <end position="19"/>
    </location>
</feature>
<reference evidence="2 3" key="2">
    <citation type="journal article" date="2019" name="G3 (Bethesda)">
        <title>Hybrid Assembly of the Genome of the Entomopathogenic Nematode Steinernema carpocapsae Identifies the X-Chromosome.</title>
        <authorList>
            <person name="Serra L."/>
            <person name="Macchietto M."/>
            <person name="Macias-Munoz A."/>
            <person name="McGill C.J."/>
            <person name="Rodriguez I.M."/>
            <person name="Rodriguez B."/>
            <person name="Murad R."/>
            <person name="Mortazavi A."/>
        </authorList>
    </citation>
    <scope>NUCLEOTIDE SEQUENCE [LARGE SCALE GENOMIC DNA]</scope>
    <source>
        <strain evidence="2 3">ALL</strain>
    </source>
</reference>
<feature type="chain" id="PRO_5020761906" description="Secreted protein" evidence="1">
    <location>
        <begin position="20"/>
        <end position="85"/>
    </location>
</feature>
<keyword evidence="1" id="KW-0732">Signal</keyword>
<name>A0A4U5LY27_STECR</name>
<reference evidence="2 3" key="1">
    <citation type="journal article" date="2015" name="Genome Biol.">
        <title>Comparative genomics of Steinernema reveals deeply conserved gene regulatory networks.</title>
        <authorList>
            <person name="Dillman A.R."/>
            <person name="Macchietto M."/>
            <person name="Porter C.F."/>
            <person name="Rogers A."/>
            <person name="Williams B."/>
            <person name="Antoshechkin I."/>
            <person name="Lee M.M."/>
            <person name="Goodwin Z."/>
            <person name="Lu X."/>
            <person name="Lewis E.E."/>
            <person name="Goodrich-Blair H."/>
            <person name="Stock S.P."/>
            <person name="Adams B.J."/>
            <person name="Sternberg P.W."/>
            <person name="Mortazavi A."/>
        </authorList>
    </citation>
    <scope>NUCLEOTIDE SEQUENCE [LARGE SCALE GENOMIC DNA]</scope>
    <source>
        <strain evidence="2 3">ALL</strain>
    </source>
</reference>